<dbReference type="PANTHER" id="PTHR14237">
    <property type="entry name" value="MOLYBDOPTERIN COFACTOR SULFURASE MOSC"/>
    <property type="match status" value="1"/>
</dbReference>
<dbReference type="EMBL" id="JAFFZE010000016">
    <property type="protein sequence ID" value="MCT2585988.1"/>
    <property type="molecule type" value="Genomic_DNA"/>
</dbReference>
<dbReference type="PROSITE" id="PS51340">
    <property type="entry name" value="MOSC"/>
    <property type="match status" value="1"/>
</dbReference>
<dbReference type="Proteomes" id="UP001156441">
    <property type="component" value="Unassembled WGS sequence"/>
</dbReference>
<evidence type="ECO:0000313" key="2">
    <source>
        <dbReference type="EMBL" id="MCT2585988.1"/>
    </source>
</evidence>
<gene>
    <name evidence="2" type="ORF">JT362_22985</name>
</gene>
<dbReference type="SUPFAM" id="SSF141673">
    <property type="entry name" value="MOSC N-terminal domain-like"/>
    <property type="match status" value="1"/>
</dbReference>
<name>A0ABT2JDM6_9PSEU</name>
<accession>A0ABT2JDM6</accession>
<reference evidence="2 3" key="1">
    <citation type="submission" date="2021-02" db="EMBL/GenBank/DDBJ databases">
        <title>Actinophytocola xerophila sp. nov., isolated from soil of cotton cropping field.</title>
        <authorList>
            <person name="Huang R."/>
            <person name="Chen X."/>
            <person name="Ge X."/>
            <person name="Liu W."/>
        </authorList>
    </citation>
    <scope>NUCLEOTIDE SEQUENCE [LARGE SCALE GENOMIC DNA]</scope>
    <source>
        <strain evidence="2 3">S1-96</strain>
    </source>
</reference>
<dbReference type="InterPro" id="IPR005303">
    <property type="entry name" value="MOCOS_middle"/>
</dbReference>
<evidence type="ECO:0000313" key="3">
    <source>
        <dbReference type="Proteomes" id="UP001156441"/>
    </source>
</evidence>
<dbReference type="Pfam" id="PF03476">
    <property type="entry name" value="MOSC_N"/>
    <property type="match status" value="1"/>
</dbReference>
<evidence type="ECO:0000259" key="1">
    <source>
        <dbReference type="PROSITE" id="PS51340"/>
    </source>
</evidence>
<sequence length="271" mass="29184">MPTVAALTYYPIKGCAGVSVSSMDVTPAGPVHDRTFMVVSAEDGLFRSQRRTPALAVVRPALETDGSKLTLSASGREDLVVDVLLDGPRRTVDVHGVWQGDGVDQGTDAAAWLSDLVGERVRLVRVPPDHDRMLDERHGPVTFTDSTALHLIAQASLDDLNARILEAGAEPVPMARFRPNVVVTGVAAYGEDDVRAIEAGALRMRWVKPDVRCKVTMVDQETGERAGPEPLRTLATYRREPEGGVSFGIKLRVASPGPIAVGDELSWSADR</sequence>
<dbReference type="Pfam" id="PF03473">
    <property type="entry name" value="MOSC"/>
    <property type="match status" value="1"/>
</dbReference>
<dbReference type="RefSeq" id="WP_260193740.1">
    <property type="nucleotide sequence ID" value="NZ_JAFFZE010000016.1"/>
</dbReference>
<comment type="caution">
    <text evidence="2">The sequence shown here is derived from an EMBL/GenBank/DDBJ whole genome shotgun (WGS) entry which is preliminary data.</text>
</comment>
<dbReference type="InterPro" id="IPR011037">
    <property type="entry name" value="Pyrv_Knase-like_insert_dom_sf"/>
</dbReference>
<feature type="domain" description="MOSC" evidence="1">
    <location>
        <begin position="121"/>
        <end position="268"/>
    </location>
</feature>
<dbReference type="InterPro" id="IPR005302">
    <property type="entry name" value="MoCF_Sase_C"/>
</dbReference>
<dbReference type="PANTHER" id="PTHR14237:SF19">
    <property type="entry name" value="MITOCHONDRIAL AMIDOXIME REDUCING COMPONENT 1"/>
    <property type="match status" value="1"/>
</dbReference>
<dbReference type="SUPFAM" id="SSF50800">
    <property type="entry name" value="PK beta-barrel domain-like"/>
    <property type="match status" value="1"/>
</dbReference>
<proteinExistence type="predicted"/>
<organism evidence="2 3">
    <name type="scientific">Actinophytocola gossypii</name>
    <dbReference type="NCBI Taxonomy" id="2812003"/>
    <lineage>
        <taxon>Bacteria</taxon>
        <taxon>Bacillati</taxon>
        <taxon>Actinomycetota</taxon>
        <taxon>Actinomycetes</taxon>
        <taxon>Pseudonocardiales</taxon>
        <taxon>Pseudonocardiaceae</taxon>
    </lineage>
</organism>
<keyword evidence="3" id="KW-1185">Reference proteome</keyword>
<protein>
    <submittedName>
        <fullName evidence="2">MOSC domain-containing protein</fullName>
    </submittedName>
</protein>